<name>A0ACB8B637_9AGAM</name>
<accession>A0ACB8B637</accession>
<dbReference type="EMBL" id="MU266546">
    <property type="protein sequence ID" value="KAH7921014.1"/>
    <property type="molecule type" value="Genomic_DNA"/>
</dbReference>
<keyword evidence="2" id="KW-1185">Reference proteome</keyword>
<evidence type="ECO:0000313" key="2">
    <source>
        <dbReference type="Proteomes" id="UP000790709"/>
    </source>
</evidence>
<reference evidence="1" key="1">
    <citation type="journal article" date="2021" name="New Phytol.">
        <title>Evolutionary innovations through gain and loss of genes in the ectomycorrhizal Boletales.</title>
        <authorList>
            <person name="Wu G."/>
            <person name="Miyauchi S."/>
            <person name="Morin E."/>
            <person name="Kuo A."/>
            <person name="Drula E."/>
            <person name="Varga T."/>
            <person name="Kohler A."/>
            <person name="Feng B."/>
            <person name="Cao Y."/>
            <person name="Lipzen A."/>
            <person name="Daum C."/>
            <person name="Hundley H."/>
            <person name="Pangilinan J."/>
            <person name="Johnson J."/>
            <person name="Barry K."/>
            <person name="LaButti K."/>
            <person name="Ng V."/>
            <person name="Ahrendt S."/>
            <person name="Min B."/>
            <person name="Choi I.G."/>
            <person name="Park H."/>
            <person name="Plett J.M."/>
            <person name="Magnuson J."/>
            <person name="Spatafora J.W."/>
            <person name="Nagy L.G."/>
            <person name="Henrissat B."/>
            <person name="Grigoriev I.V."/>
            <person name="Yang Z.L."/>
            <person name="Xu J."/>
            <person name="Martin F.M."/>
        </authorList>
    </citation>
    <scope>NUCLEOTIDE SEQUENCE</scope>
    <source>
        <strain evidence="1">KUC20120723A-06</strain>
    </source>
</reference>
<evidence type="ECO:0000313" key="1">
    <source>
        <dbReference type="EMBL" id="KAH7921014.1"/>
    </source>
</evidence>
<dbReference type="Proteomes" id="UP000790709">
    <property type="component" value="Unassembled WGS sequence"/>
</dbReference>
<organism evidence="1 2">
    <name type="scientific">Leucogyrophana mollusca</name>
    <dbReference type="NCBI Taxonomy" id="85980"/>
    <lineage>
        <taxon>Eukaryota</taxon>
        <taxon>Fungi</taxon>
        <taxon>Dikarya</taxon>
        <taxon>Basidiomycota</taxon>
        <taxon>Agaricomycotina</taxon>
        <taxon>Agaricomycetes</taxon>
        <taxon>Agaricomycetidae</taxon>
        <taxon>Boletales</taxon>
        <taxon>Boletales incertae sedis</taxon>
        <taxon>Leucogyrophana</taxon>
    </lineage>
</organism>
<comment type="caution">
    <text evidence="1">The sequence shown here is derived from an EMBL/GenBank/DDBJ whole genome shotgun (WGS) entry which is preliminary data.</text>
</comment>
<proteinExistence type="predicted"/>
<sequence length="800" mass="88839">MAKSHHDKNTLSIRLTESVVFLRTSDPTGRRAEDGASPALVRGLLTLNIVKPTRISSIELELQGKATTSWPEDTNHVGVGARRIEVTEEHKIFSASVVFFRASAHPSSRRTASVGPGLSLAHEHDDISTPLDRSPISTPHNEPEAPVIPFRSASVDPRRADAGQMSRRVSCDASILRRESHHHQESGEFEPTPPYGPPSLDQRPVLSHSHSGSTSNSGNARWEENPAQTLEDLRRALRTNLEAPQPSPPSRAHSAFSPSYTNGGSSASSIYSPALSRRPSIEDVPEDEPMSNQTTRLASRNHSDNTSPWKEKEHDEHRGRKHARFTFAAVANALDAMKDRVRSQSPRTASERRPELVKDTHHEGERGRKLDKGKGKASEAQVQVHHKGLGLGKVLRHDSEDHKDSGEGWKEFKKGTYTYPISFTIPNNSPPTIEADHGSMTWRLKAEVHRPGAFKSKLTASREVLVVASPGEEDTEDTDNIIVERQWDSQLQYLIAVSGRSFPIGGVMPITLTIMPLTKAKVHRISVYLDERVDYYTQMKRVARSQPVHRVPLLTLKAAGDKSPHDSQPILPITSDDPHAFRKSPFYRLLGPDDDESEMASSLMGPGPWTFHHEVRLPESCGMLNFSNRNKRSNIMVNHVLKIVFRVERGDDSAIDPKTKKRKLFDIVVQTPVHILSCRCAPQWMSLPRYCEVLDRDLIDKQRACPCDFRKLRGTHSNLDEAGESLDRVASHRSTDSSASSAENQTSINPLTMPSLRAGNTVASLSNQYERLVSGQESEAGEAPPSYESIAGRAPQRSYI</sequence>
<protein>
    <submittedName>
        <fullName evidence="1">Uncharacterized protein</fullName>
    </submittedName>
</protein>
<gene>
    <name evidence="1" type="ORF">BV22DRAFT_1097220</name>
</gene>